<feature type="region of interest" description="Disordered" evidence="1">
    <location>
        <begin position="126"/>
        <end position="173"/>
    </location>
</feature>
<accession>A0A1C2DD79</accession>
<dbReference type="RefSeq" id="WP_024922441.1">
    <property type="nucleotide sequence ID" value="NZ_MDEO01000036.1"/>
</dbReference>
<gene>
    <name evidence="2" type="ORF">QV13_24180</name>
</gene>
<dbReference type="Proteomes" id="UP000094412">
    <property type="component" value="Unassembled WGS sequence"/>
</dbReference>
<evidence type="ECO:0000256" key="1">
    <source>
        <dbReference type="SAM" id="MobiDB-lite"/>
    </source>
</evidence>
<evidence type="ECO:0000313" key="3">
    <source>
        <dbReference type="Proteomes" id="UP000094412"/>
    </source>
</evidence>
<dbReference type="EMBL" id="MDEO01000036">
    <property type="protein sequence ID" value="OCX12699.1"/>
    <property type="molecule type" value="Genomic_DNA"/>
</dbReference>
<reference evidence="2 3" key="1">
    <citation type="submission" date="2016-08" db="EMBL/GenBank/DDBJ databases">
        <title>Whole genome sequence of Mesorhizobium sp. strain UASWS1009 isolated from industrial sewage.</title>
        <authorList>
            <person name="Crovadore J."/>
            <person name="Calmin G."/>
            <person name="Chablais R."/>
            <person name="Cochard B."/>
            <person name="Lefort F."/>
        </authorList>
    </citation>
    <scope>NUCLEOTIDE SEQUENCE [LARGE SCALE GENOMIC DNA]</scope>
    <source>
        <strain evidence="2 3">UASWS1009</strain>
    </source>
</reference>
<keyword evidence="3" id="KW-1185">Reference proteome</keyword>
<name>A0A1C2DD79_9HYPH</name>
<comment type="caution">
    <text evidence="2">The sequence shown here is derived from an EMBL/GenBank/DDBJ whole genome shotgun (WGS) entry which is preliminary data.</text>
</comment>
<sequence>MRKAVVINAFPFAFDGINIQFLTKGSTFPPDGQPAVADSSLDGLVKAGYLEEIDGVVMVPEEDAAMNRAIIVSIDKRLTDASDEELMSIVARSGAPFSGNLIRAELVLAAKRQVVAEAQGASPVLGMKDASDADTSQAPVSEKVEPQSGGDGVKESGTGETGPTKVDTDLDLDGLKKDELEEIAKDKGIDISDAKTKADIVALIKAAD</sequence>
<organism evidence="2 3">
    <name type="scientific">Mesorhizobium hungaricum</name>
    <dbReference type="NCBI Taxonomy" id="1566387"/>
    <lineage>
        <taxon>Bacteria</taxon>
        <taxon>Pseudomonadati</taxon>
        <taxon>Pseudomonadota</taxon>
        <taxon>Alphaproteobacteria</taxon>
        <taxon>Hyphomicrobiales</taxon>
        <taxon>Phyllobacteriaceae</taxon>
        <taxon>Mesorhizobium</taxon>
    </lineage>
</organism>
<evidence type="ECO:0000313" key="2">
    <source>
        <dbReference type="EMBL" id="OCX12699.1"/>
    </source>
</evidence>
<dbReference type="AlphaFoldDB" id="A0A1C2DD79"/>
<dbReference type="STRING" id="1566387.QV13_24180"/>
<protein>
    <submittedName>
        <fullName evidence="2">Uncharacterized protein</fullName>
    </submittedName>
</protein>
<proteinExistence type="predicted"/>